<keyword evidence="4 7" id="KW-0812">Transmembrane</keyword>
<dbReference type="RefSeq" id="WP_069909016.1">
    <property type="nucleotide sequence ID" value="NZ_LAJE02000120.1"/>
</dbReference>
<evidence type="ECO:0000256" key="4">
    <source>
        <dbReference type="ARBA" id="ARBA00022692"/>
    </source>
</evidence>
<keyword evidence="10" id="KW-1185">Reference proteome</keyword>
<accession>A0A1E5XTA3</accession>
<feature type="domain" description="ABC transmembrane type-1" evidence="8">
    <location>
        <begin position="80"/>
        <end position="271"/>
    </location>
</feature>
<dbReference type="PROSITE" id="PS50928">
    <property type="entry name" value="ABC_TM1"/>
    <property type="match status" value="1"/>
</dbReference>
<sequence>MAASSTAAVHKLRRLGKGVAFYALILGFCAAVLFPVYWMIVNSIQPLNHGMQFPPPLIPKEISFLPFITLFENFPVARWLVNSLLLAGMTTLIVLALAVLGSFAMTFLRWRGKAAFGLLLLMTQMLPEALVVIPVYAMYRNLGLSDSLPALSLVDAAFILPICIWILKNSFDSIAEEIYEAALIDGCSPLGALVRTLLPLSAPGLVAISVVSFFYAWNEYLFAVTLVTSPDIRPVAVGLASLKVMLDTPIDRVLAAALFFSIFPVIFYLLIQRYIVAGLSAGAVKG</sequence>
<feature type="transmembrane region" description="Helical" evidence="7">
    <location>
        <begin position="115"/>
        <end position="136"/>
    </location>
</feature>
<evidence type="ECO:0000256" key="7">
    <source>
        <dbReference type="RuleBase" id="RU363032"/>
    </source>
</evidence>
<dbReference type="GO" id="GO:0005886">
    <property type="term" value="C:plasma membrane"/>
    <property type="evidence" value="ECO:0007669"/>
    <property type="project" value="UniProtKB-SubCell"/>
</dbReference>
<dbReference type="PANTHER" id="PTHR32243">
    <property type="entry name" value="MALTOSE TRANSPORT SYSTEM PERMEASE-RELATED"/>
    <property type="match status" value="1"/>
</dbReference>
<dbReference type="Gene3D" id="1.10.3720.10">
    <property type="entry name" value="MetI-like"/>
    <property type="match status" value="1"/>
</dbReference>
<proteinExistence type="inferred from homology"/>
<keyword evidence="5 7" id="KW-1133">Transmembrane helix</keyword>
<evidence type="ECO:0000256" key="1">
    <source>
        <dbReference type="ARBA" id="ARBA00004651"/>
    </source>
</evidence>
<keyword evidence="2 7" id="KW-0813">Transport</keyword>
<evidence type="ECO:0000259" key="8">
    <source>
        <dbReference type="PROSITE" id="PS50928"/>
    </source>
</evidence>
<reference evidence="9 10" key="1">
    <citation type="journal article" date="2015" name="Genome Announc.">
        <title>Genome Assemblies of Three Soil-Associated Devosia species: D. insulae, D. limi, and D. soli.</title>
        <authorList>
            <person name="Hassan Y.I."/>
            <person name="Lepp D."/>
            <person name="Zhou T."/>
        </authorList>
    </citation>
    <scope>NUCLEOTIDE SEQUENCE [LARGE SCALE GENOMIC DNA]</scope>
    <source>
        <strain evidence="9 10">DS-56</strain>
    </source>
</reference>
<organism evidence="9 10">
    <name type="scientific">Devosia insulae DS-56</name>
    <dbReference type="NCBI Taxonomy" id="1116389"/>
    <lineage>
        <taxon>Bacteria</taxon>
        <taxon>Pseudomonadati</taxon>
        <taxon>Pseudomonadota</taxon>
        <taxon>Alphaproteobacteria</taxon>
        <taxon>Hyphomicrobiales</taxon>
        <taxon>Devosiaceae</taxon>
        <taxon>Devosia</taxon>
    </lineage>
</organism>
<comment type="similarity">
    <text evidence="7">Belongs to the binding-protein-dependent transport system permease family.</text>
</comment>
<dbReference type="InterPro" id="IPR050901">
    <property type="entry name" value="BP-dep_ABC_trans_perm"/>
</dbReference>
<evidence type="ECO:0000313" key="9">
    <source>
        <dbReference type="EMBL" id="OEO31819.1"/>
    </source>
</evidence>
<keyword evidence="3" id="KW-1003">Cell membrane</keyword>
<feature type="transmembrane region" description="Helical" evidence="7">
    <location>
        <begin position="20"/>
        <end position="40"/>
    </location>
</feature>
<dbReference type="SUPFAM" id="SSF161098">
    <property type="entry name" value="MetI-like"/>
    <property type="match status" value="1"/>
</dbReference>
<evidence type="ECO:0000256" key="6">
    <source>
        <dbReference type="ARBA" id="ARBA00023136"/>
    </source>
</evidence>
<evidence type="ECO:0000313" key="10">
    <source>
        <dbReference type="Proteomes" id="UP000095463"/>
    </source>
</evidence>
<dbReference type="GO" id="GO:0055085">
    <property type="term" value="P:transmembrane transport"/>
    <property type="evidence" value="ECO:0007669"/>
    <property type="project" value="InterPro"/>
</dbReference>
<dbReference type="CDD" id="cd06261">
    <property type="entry name" value="TM_PBP2"/>
    <property type="match status" value="1"/>
</dbReference>
<evidence type="ECO:0000256" key="5">
    <source>
        <dbReference type="ARBA" id="ARBA00022989"/>
    </source>
</evidence>
<dbReference type="Pfam" id="PF00528">
    <property type="entry name" value="BPD_transp_1"/>
    <property type="match status" value="1"/>
</dbReference>
<comment type="caution">
    <text evidence="9">The sequence shown here is derived from an EMBL/GenBank/DDBJ whole genome shotgun (WGS) entry which is preliminary data.</text>
</comment>
<name>A0A1E5XTA3_9HYPH</name>
<dbReference type="AlphaFoldDB" id="A0A1E5XTA3"/>
<dbReference type="EMBL" id="LAJE02000120">
    <property type="protein sequence ID" value="OEO31819.1"/>
    <property type="molecule type" value="Genomic_DNA"/>
</dbReference>
<dbReference type="InterPro" id="IPR035906">
    <property type="entry name" value="MetI-like_sf"/>
</dbReference>
<feature type="transmembrane region" description="Helical" evidence="7">
    <location>
        <begin position="148"/>
        <end position="167"/>
    </location>
</feature>
<evidence type="ECO:0000256" key="3">
    <source>
        <dbReference type="ARBA" id="ARBA00022475"/>
    </source>
</evidence>
<feature type="transmembrane region" description="Helical" evidence="7">
    <location>
        <begin position="84"/>
        <end position="108"/>
    </location>
</feature>
<keyword evidence="6 7" id="KW-0472">Membrane</keyword>
<evidence type="ECO:0000256" key="2">
    <source>
        <dbReference type="ARBA" id="ARBA00022448"/>
    </source>
</evidence>
<dbReference type="Proteomes" id="UP000095463">
    <property type="component" value="Unassembled WGS sequence"/>
</dbReference>
<comment type="subcellular location">
    <subcellularLocation>
        <location evidence="1 7">Cell membrane</location>
        <topology evidence="1 7">Multi-pass membrane protein</topology>
    </subcellularLocation>
</comment>
<dbReference type="InterPro" id="IPR000515">
    <property type="entry name" value="MetI-like"/>
</dbReference>
<dbReference type="PANTHER" id="PTHR32243:SF18">
    <property type="entry name" value="INNER MEMBRANE ABC TRANSPORTER PERMEASE PROTEIN YCJP"/>
    <property type="match status" value="1"/>
</dbReference>
<protein>
    <recommendedName>
        <fullName evidence="8">ABC transmembrane type-1 domain-containing protein</fullName>
    </recommendedName>
</protein>
<gene>
    <name evidence="9" type="ORF">VW23_014465</name>
</gene>
<feature type="transmembrane region" description="Helical" evidence="7">
    <location>
        <begin position="253"/>
        <end position="271"/>
    </location>
</feature>